<gene>
    <name evidence="2" type="ORF">VKT23_001209</name>
</gene>
<keyword evidence="3" id="KW-1185">Reference proteome</keyword>
<feature type="region of interest" description="Disordered" evidence="1">
    <location>
        <begin position="136"/>
        <end position="211"/>
    </location>
</feature>
<evidence type="ECO:0000313" key="2">
    <source>
        <dbReference type="EMBL" id="KAK7473109.1"/>
    </source>
</evidence>
<protein>
    <submittedName>
        <fullName evidence="2">Uncharacterized protein</fullName>
    </submittedName>
</protein>
<comment type="caution">
    <text evidence="2">The sequence shown here is derived from an EMBL/GenBank/DDBJ whole genome shotgun (WGS) entry which is preliminary data.</text>
</comment>
<accession>A0ABR1K6M5</accession>
<proteinExistence type="predicted"/>
<reference evidence="2 3" key="1">
    <citation type="submission" date="2024-01" db="EMBL/GenBank/DDBJ databases">
        <title>A draft genome for the cacao thread blight pathogen Marasmiellus scandens.</title>
        <authorList>
            <person name="Baruah I.K."/>
            <person name="Leung J."/>
            <person name="Bukari Y."/>
            <person name="Amoako-Attah I."/>
            <person name="Meinhardt L.W."/>
            <person name="Bailey B.A."/>
            <person name="Cohen S.P."/>
        </authorList>
    </citation>
    <scope>NUCLEOTIDE SEQUENCE [LARGE SCALE GENOMIC DNA]</scope>
    <source>
        <strain evidence="2 3">GH-19</strain>
    </source>
</reference>
<name>A0ABR1K6M5_9AGAR</name>
<evidence type="ECO:0000313" key="3">
    <source>
        <dbReference type="Proteomes" id="UP001498398"/>
    </source>
</evidence>
<sequence length="632" mass="69690">MSESDTTEVDQLSTCIGLPHFYPSLLAYIRNVAPTLSIQPVVLHSLLICIIAGQKHLILRTADEDIHLVAKLAAKMLSSIFGFTTHRLKLRKYEVSEWSSRRIINNFLRSIFIHSPPSLHTTHSFYDETSTLKGKFRSKRPASRSRTVRSTVHYGKTTYLNDSSRASQGVSVSPSQSPDPFMDQHHRRTPSVTSGGLSNAPSNPFTTASRNSSSSAIHPIFLHSYSDPTPLRISREGHIQLPNALVMSGIEHAGTLVQKAFSTVLSERTIILEDDKTSLDTGTSFTKNYRHSRSIYEDKETIQNDEGGIWTLPDDFIAVYVCPIDEWERPSIHKPLLDKFSMSVTITLNSTIRSQLTSISRPLSFRGSPILSPVPLLPGHVPSSSAQSFAQTIPTRQMSPGMLSTTSNKSANTSPLIPSELMRHLRKTYSQVHFSPVLNLYLSDLFSASRHHPQLDGMLLSATAMSEAIELTRASRVLGSSPTGMELIIDKAHEISKRNIGFDSGSDIDSSNREVWIDVVDYGDVGNGHAVAGNGVATQLSASSAAEDSNPKEVAIRVLDVTQADVARIFPRVVTHRVRVRNGSEDEVLSSALFGATNAPHIYDADETRSRRIQENHVTVKDIMVNVLHTVN</sequence>
<feature type="compositionally biased region" description="Basic residues" evidence="1">
    <location>
        <begin position="136"/>
        <end position="147"/>
    </location>
</feature>
<feature type="compositionally biased region" description="Low complexity" evidence="1">
    <location>
        <begin position="167"/>
        <end position="178"/>
    </location>
</feature>
<feature type="compositionally biased region" description="Polar residues" evidence="1">
    <location>
        <begin position="190"/>
        <end position="211"/>
    </location>
</feature>
<organism evidence="2 3">
    <name type="scientific">Marasmiellus scandens</name>
    <dbReference type="NCBI Taxonomy" id="2682957"/>
    <lineage>
        <taxon>Eukaryota</taxon>
        <taxon>Fungi</taxon>
        <taxon>Dikarya</taxon>
        <taxon>Basidiomycota</taxon>
        <taxon>Agaricomycotina</taxon>
        <taxon>Agaricomycetes</taxon>
        <taxon>Agaricomycetidae</taxon>
        <taxon>Agaricales</taxon>
        <taxon>Marasmiineae</taxon>
        <taxon>Omphalotaceae</taxon>
        <taxon>Marasmiellus</taxon>
    </lineage>
</organism>
<dbReference type="EMBL" id="JBANRG010000001">
    <property type="protein sequence ID" value="KAK7473109.1"/>
    <property type="molecule type" value="Genomic_DNA"/>
</dbReference>
<dbReference type="Proteomes" id="UP001498398">
    <property type="component" value="Unassembled WGS sequence"/>
</dbReference>
<evidence type="ECO:0000256" key="1">
    <source>
        <dbReference type="SAM" id="MobiDB-lite"/>
    </source>
</evidence>